<accession>A0A3B0V1D7</accession>
<evidence type="ECO:0000313" key="2">
    <source>
        <dbReference type="EMBL" id="VAW34720.1"/>
    </source>
</evidence>
<gene>
    <name evidence="2" type="ORF">MNBD_CHLOROFLEXI01-4438</name>
</gene>
<feature type="domain" description="Zinc-ribbon 15" evidence="1">
    <location>
        <begin position="24"/>
        <end position="69"/>
    </location>
</feature>
<sequence length="73" mass="8568">MPIIIFGTKGKVVLEDTHPTKTTTCAYCQQIVSMEPVRQKRYFSLFFVPIFPLEKGETAWRCPNCKKLFLRRE</sequence>
<dbReference type="Pfam" id="PF17032">
    <property type="entry name" value="Zn_ribbon_15"/>
    <property type="match status" value="1"/>
</dbReference>
<name>A0A3B0V1D7_9ZZZZ</name>
<dbReference type="AlphaFoldDB" id="A0A3B0V1D7"/>
<evidence type="ECO:0000259" key="1">
    <source>
        <dbReference type="Pfam" id="PF17032"/>
    </source>
</evidence>
<proteinExistence type="predicted"/>
<dbReference type="EMBL" id="UOEU01000547">
    <property type="protein sequence ID" value="VAW34720.1"/>
    <property type="molecule type" value="Genomic_DNA"/>
</dbReference>
<protein>
    <recommendedName>
        <fullName evidence="1">Zinc-ribbon 15 domain-containing protein</fullName>
    </recommendedName>
</protein>
<dbReference type="InterPro" id="IPR031493">
    <property type="entry name" value="Zinc_ribbon_15"/>
</dbReference>
<organism evidence="2">
    <name type="scientific">hydrothermal vent metagenome</name>
    <dbReference type="NCBI Taxonomy" id="652676"/>
    <lineage>
        <taxon>unclassified sequences</taxon>
        <taxon>metagenomes</taxon>
        <taxon>ecological metagenomes</taxon>
    </lineage>
</organism>
<reference evidence="2" key="1">
    <citation type="submission" date="2018-06" db="EMBL/GenBank/DDBJ databases">
        <authorList>
            <person name="Zhirakovskaya E."/>
        </authorList>
    </citation>
    <scope>NUCLEOTIDE SEQUENCE</scope>
</reference>